<dbReference type="SUPFAM" id="SSF103088">
    <property type="entry name" value="OmpA-like"/>
    <property type="match status" value="1"/>
</dbReference>
<dbReference type="Pfam" id="PF00691">
    <property type="entry name" value="OmpA"/>
    <property type="match status" value="1"/>
</dbReference>
<dbReference type="InterPro" id="IPR011990">
    <property type="entry name" value="TPR-like_helical_dom_sf"/>
</dbReference>
<dbReference type="Gene3D" id="2.120.10.30">
    <property type="entry name" value="TolB, C-terminal domain"/>
    <property type="match status" value="1"/>
</dbReference>
<dbReference type="Pfam" id="PF07676">
    <property type="entry name" value="PD40"/>
    <property type="match status" value="3"/>
</dbReference>
<evidence type="ECO:0000256" key="2">
    <source>
        <dbReference type="ARBA" id="ARBA00023136"/>
    </source>
</evidence>
<keyword evidence="8" id="KW-1185">Reference proteome</keyword>
<dbReference type="InterPro" id="IPR036737">
    <property type="entry name" value="OmpA-like_sf"/>
</dbReference>
<reference evidence="7 8" key="1">
    <citation type="submission" date="2023-09" db="EMBL/GenBank/DDBJ databases">
        <title>Novel taxa isolated from Blanes Bay.</title>
        <authorList>
            <person name="Rey-Velasco X."/>
            <person name="Lucena T."/>
        </authorList>
    </citation>
    <scope>NUCLEOTIDE SEQUENCE [LARGE SCALE GENOMIC DNA]</scope>
    <source>
        <strain evidence="7 8">S356</strain>
    </source>
</reference>
<dbReference type="Gene3D" id="3.30.1330.60">
    <property type="entry name" value="OmpA-like domain"/>
    <property type="match status" value="1"/>
</dbReference>
<evidence type="ECO:0000256" key="5">
    <source>
        <dbReference type="SAM" id="SignalP"/>
    </source>
</evidence>
<dbReference type="InterPro" id="IPR011042">
    <property type="entry name" value="6-blade_b-propeller_TolB-like"/>
</dbReference>
<dbReference type="PANTHER" id="PTHR30329">
    <property type="entry name" value="STATOR ELEMENT OF FLAGELLAR MOTOR COMPLEX"/>
    <property type="match status" value="1"/>
</dbReference>
<sequence length="637" mass="73672">MKRICTYICLLFTLSSLAQSRSTANRYFNEFAYVKAAELYERIAAKGDTSKIVLSRLGDCYYFNVKTDKSEYWYKQLFDLYEHYDIEAEYYYRYSQSLKANKKYSEADDWLLKFEKKKESDSRGKKLQQHKDYVKTFTDVNKDIEVKNLIINTQYSDFGGFQSDKRMYFSSTRASSVAKEKTLYDWNKQPMLNIYVLKGTRDVRLVSRVNSKYHDANAILTKDGKTMYFTRDNFDGKKLKTDNKRTTHLKIYRSRLKNGIWTPPRALSFNNDDYSTGHPALSADESELYFVSDKPGGYGQTDIYKVKILPRGRFGTPKNLGPKINTEGREMFPFVSDNDQLFFASDGHLGLGLLDIFKSKIDTDNYEEPINIGAPFNSSKDDFAFFTRENYGYFSSNREGGRGDDDIYRFDVKKCEESITGVAYNSKDKTVLPETLVKLISSKGEVLATVLTDTEGRYRFNNVDCENLYTLTGDKKGFVSDKTTVKTEDVRGWIIDSKLFLTPLIIDDQIVINPIYFDFDKWDVREDAEYELEKIVTVMNEYPEMVIRIESHTDSRGGSDYNRILSDKRAKSTRDYIISRGIAANRIQSAKGFGEDQLLNHCNDANSGTCSEQEHQKNRRSYFYIVKGKSNVKSSKE</sequence>
<evidence type="ECO:0000256" key="4">
    <source>
        <dbReference type="PROSITE-ProRule" id="PRU00473"/>
    </source>
</evidence>
<evidence type="ECO:0000313" key="7">
    <source>
        <dbReference type="EMBL" id="MDT7833273.1"/>
    </source>
</evidence>
<dbReference type="InterPro" id="IPR006665">
    <property type="entry name" value="OmpA-like"/>
</dbReference>
<evidence type="ECO:0000256" key="1">
    <source>
        <dbReference type="ARBA" id="ARBA00004442"/>
    </source>
</evidence>
<organism evidence="7 8">
    <name type="scientific">Asprobacillus argus</name>
    <dbReference type="NCBI Taxonomy" id="3076534"/>
    <lineage>
        <taxon>Bacteria</taxon>
        <taxon>Pseudomonadati</taxon>
        <taxon>Bacteroidota</taxon>
        <taxon>Flavobacteriia</taxon>
        <taxon>Flavobacteriales</taxon>
        <taxon>Flavobacteriaceae</taxon>
        <taxon>Asprobacillus</taxon>
    </lineage>
</organism>
<evidence type="ECO:0000259" key="6">
    <source>
        <dbReference type="PROSITE" id="PS51123"/>
    </source>
</evidence>
<dbReference type="PANTHER" id="PTHR30329:SF21">
    <property type="entry name" value="LIPOPROTEIN YIAD-RELATED"/>
    <property type="match status" value="1"/>
</dbReference>
<accession>A0ABU3LJJ5</accession>
<dbReference type="SUPFAM" id="SSF49478">
    <property type="entry name" value="Cna protein B-type domain"/>
    <property type="match status" value="1"/>
</dbReference>
<dbReference type="SUPFAM" id="SSF82171">
    <property type="entry name" value="DPP6 N-terminal domain-like"/>
    <property type="match status" value="1"/>
</dbReference>
<protein>
    <submittedName>
        <fullName evidence="7">OmpA family protein</fullName>
    </submittedName>
</protein>
<dbReference type="PROSITE" id="PS51123">
    <property type="entry name" value="OMPA_2"/>
    <property type="match status" value="1"/>
</dbReference>
<comment type="caution">
    <text evidence="7">The sequence shown here is derived from an EMBL/GenBank/DDBJ whole genome shotgun (WGS) entry which is preliminary data.</text>
</comment>
<dbReference type="InterPro" id="IPR011659">
    <property type="entry name" value="WD40"/>
</dbReference>
<feature type="domain" description="OmpA-like" evidence="6">
    <location>
        <begin position="506"/>
        <end position="629"/>
    </location>
</feature>
<dbReference type="Proteomes" id="UP001257277">
    <property type="component" value="Unassembled WGS sequence"/>
</dbReference>
<feature type="signal peptide" evidence="5">
    <location>
        <begin position="1"/>
        <end position="18"/>
    </location>
</feature>
<feature type="chain" id="PRO_5045921098" evidence="5">
    <location>
        <begin position="19"/>
        <end position="637"/>
    </location>
</feature>
<keyword evidence="5" id="KW-0732">Signal</keyword>
<dbReference type="RefSeq" id="WP_349242527.1">
    <property type="nucleotide sequence ID" value="NZ_JAVTTO010000005.1"/>
</dbReference>
<dbReference type="PRINTS" id="PR01021">
    <property type="entry name" value="OMPADOMAIN"/>
</dbReference>
<keyword evidence="2 4" id="KW-0472">Membrane</keyword>
<name>A0ABU3LJJ5_9FLAO</name>
<dbReference type="EMBL" id="JAVTTO010000005">
    <property type="protein sequence ID" value="MDT7833273.1"/>
    <property type="molecule type" value="Genomic_DNA"/>
</dbReference>
<dbReference type="InterPro" id="IPR050330">
    <property type="entry name" value="Bact_OuterMem_StrucFunc"/>
</dbReference>
<dbReference type="InterPro" id="IPR006664">
    <property type="entry name" value="OMP_bac"/>
</dbReference>
<dbReference type="CDD" id="cd07185">
    <property type="entry name" value="OmpA_C-like"/>
    <property type="match status" value="1"/>
</dbReference>
<dbReference type="Gene3D" id="1.25.40.10">
    <property type="entry name" value="Tetratricopeptide repeat domain"/>
    <property type="match status" value="1"/>
</dbReference>
<dbReference type="SUPFAM" id="SSF48452">
    <property type="entry name" value="TPR-like"/>
    <property type="match status" value="1"/>
</dbReference>
<evidence type="ECO:0000313" key="8">
    <source>
        <dbReference type="Proteomes" id="UP001257277"/>
    </source>
</evidence>
<keyword evidence="3" id="KW-0998">Cell outer membrane</keyword>
<proteinExistence type="predicted"/>
<evidence type="ECO:0000256" key="3">
    <source>
        <dbReference type="ARBA" id="ARBA00023237"/>
    </source>
</evidence>
<gene>
    <name evidence="7" type="ORF">RQM59_12835</name>
</gene>
<comment type="subcellular location">
    <subcellularLocation>
        <location evidence="1">Cell outer membrane</location>
    </subcellularLocation>
</comment>